<reference evidence="1" key="2">
    <citation type="submission" date="2021-10" db="EMBL/GenBank/DDBJ databases">
        <title>Phylogenomics reveals ancestral predisposition of the termite-cultivated fungus Termitomyces towards a domesticated lifestyle.</title>
        <authorList>
            <person name="Auxier B."/>
            <person name="Grum-Grzhimaylo A."/>
            <person name="Cardenas M.E."/>
            <person name="Lodge J.D."/>
            <person name="Laessoe T."/>
            <person name="Pedersen O."/>
            <person name="Smith M.E."/>
            <person name="Kuyper T.W."/>
            <person name="Franco-Molano E.A."/>
            <person name="Baroni T.J."/>
            <person name="Aanen D.K."/>
        </authorList>
    </citation>
    <scope>NUCLEOTIDE SEQUENCE</scope>
    <source>
        <strain evidence="1">D49</strain>
    </source>
</reference>
<protein>
    <submittedName>
        <fullName evidence="1">Uncharacterized protein</fullName>
    </submittedName>
</protein>
<proteinExistence type="predicted"/>
<organism evidence="1 2">
    <name type="scientific">Sphagnurus paluster</name>
    <dbReference type="NCBI Taxonomy" id="117069"/>
    <lineage>
        <taxon>Eukaryota</taxon>
        <taxon>Fungi</taxon>
        <taxon>Dikarya</taxon>
        <taxon>Basidiomycota</taxon>
        <taxon>Agaricomycotina</taxon>
        <taxon>Agaricomycetes</taxon>
        <taxon>Agaricomycetidae</taxon>
        <taxon>Agaricales</taxon>
        <taxon>Tricholomatineae</taxon>
        <taxon>Lyophyllaceae</taxon>
        <taxon>Sphagnurus</taxon>
    </lineage>
</organism>
<sequence length="236" mass="25997">MRASRALGATLRHSFSTRAVTQSARSIGIRFLLQNPSFNPSRRLVVGTRAYSAQNASRATSVPDQNRADLFYHLVQPPTPLSRDKPAHALSFLESPPANGSSCTVLGWLPTTGSQAGLNDFVENRKFRDILHRAIQDGLRKDVDDIQRNGALQLTSGWMHIHDDRNIPPLGRIGDPDDIIGTVLVEDGKILPETYAGMPSYRICTADGPTQLTPGLAQHLHTLLVEEAQKEKDEFQ</sequence>
<dbReference type="Proteomes" id="UP000717328">
    <property type="component" value="Unassembled WGS sequence"/>
</dbReference>
<name>A0A9P7KKD8_9AGAR</name>
<dbReference type="OrthoDB" id="5397701at2759"/>
<dbReference type="PANTHER" id="PTHR37331">
    <property type="entry name" value="YALI0F11671P"/>
    <property type="match status" value="1"/>
</dbReference>
<gene>
    <name evidence="1" type="ORF">H0H81_008007</name>
</gene>
<dbReference type="EMBL" id="JABCKI010000218">
    <property type="protein sequence ID" value="KAG5651630.1"/>
    <property type="molecule type" value="Genomic_DNA"/>
</dbReference>
<dbReference type="PANTHER" id="PTHR37331:SF1">
    <property type="entry name" value="YALI0F11671P"/>
    <property type="match status" value="1"/>
</dbReference>
<evidence type="ECO:0000313" key="1">
    <source>
        <dbReference type="EMBL" id="KAG5651630.1"/>
    </source>
</evidence>
<keyword evidence="2" id="KW-1185">Reference proteome</keyword>
<evidence type="ECO:0000313" key="2">
    <source>
        <dbReference type="Proteomes" id="UP000717328"/>
    </source>
</evidence>
<comment type="caution">
    <text evidence="1">The sequence shown here is derived from an EMBL/GenBank/DDBJ whole genome shotgun (WGS) entry which is preliminary data.</text>
</comment>
<accession>A0A9P7KKD8</accession>
<dbReference type="AlphaFoldDB" id="A0A9P7KKD8"/>
<reference evidence="1" key="1">
    <citation type="submission" date="2021-02" db="EMBL/GenBank/DDBJ databases">
        <authorList>
            <person name="Nieuwenhuis M."/>
            <person name="Van De Peppel L.J.J."/>
        </authorList>
    </citation>
    <scope>NUCLEOTIDE SEQUENCE</scope>
    <source>
        <strain evidence="1">D49</strain>
    </source>
</reference>